<keyword evidence="2" id="KW-1185">Reference proteome</keyword>
<reference evidence="1 2" key="1">
    <citation type="submission" date="2019-03" db="EMBL/GenBank/DDBJ databases">
        <title>Ramlibacter sp. 18x22-1, whole genome shotgun sequence.</title>
        <authorList>
            <person name="Zhang X."/>
            <person name="Feng G."/>
            <person name="Zhu H."/>
        </authorList>
    </citation>
    <scope>NUCLEOTIDE SEQUENCE [LARGE SCALE GENOMIC DNA]</scope>
    <source>
        <strain evidence="1 2">18x22-1</strain>
    </source>
</reference>
<dbReference type="AlphaFoldDB" id="A0A4Z0C0V8"/>
<protein>
    <submittedName>
        <fullName evidence="1">Uncharacterized protein</fullName>
    </submittedName>
</protein>
<gene>
    <name evidence="1" type="ORF">EZ216_09525</name>
</gene>
<evidence type="ECO:0000313" key="1">
    <source>
        <dbReference type="EMBL" id="TFZ03875.1"/>
    </source>
</evidence>
<dbReference type="EMBL" id="SMLK01000002">
    <property type="protein sequence ID" value="TFZ03875.1"/>
    <property type="molecule type" value="Genomic_DNA"/>
</dbReference>
<accession>A0A4Z0C0V8</accession>
<dbReference type="RefSeq" id="WP_135249501.1">
    <property type="nucleotide sequence ID" value="NZ_SMLK01000002.1"/>
</dbReference>
<sequence length="162" mass="18869">MVTKNDLYAYLTCEGVRRGYCTIPEFHVRLPDGRLKKIDLVWATPRRRGPVQDASNPDYWKLAAAFEIEGCNIRHHRNGMLRHVADFADVRNLRDDEPLQRFVVLYTCAHDRAWNHDRDWEEEVAARLAWETGDAFRIIDGRHIGAAIRGIPRRGAHRRTVL</sequence>
<dbReference type="Proteomes" id="UP000297839">
    <property type="component" value="Unassembled WGS sequence"/>
</dbReference>
<comment type="caution">
    <text evidence="1">The sequence shown here is derived from an EMBL/GenBank/DDBJ whole genome shotgun (WGS) entry which is preliminary data.</text>
</comment>
<dbReference type="OrthoDB" id="581516at2"/>
<organism evidence="1 2">
    <name type="scientific">Ramlibacter humi</name>
    <dbReference type="NCBI Taxonomy" id="2530451"/>
    <lineage>
        <taxon>Bacteria</taxon>
        <taxon>Pseudomonadati</taxon>
        <taxon>Pseudomonadota</taxon>
        <taxon>Betaproteobacteria</taxon>
        <taxon>Burkholderiales</taxon>
        <taxon>Comamonadaceae</taxon>
        <taxon>Ramlibacter</taxon>
    </lineage>
</organism>
<evidence type="ECO:0000313" key="2">
    <source>
        <dbReference type="Proteomes" id="UP000297839"/>
    </source>
</evidence>
<name>A0A4Z0C0V8_9BURK</name>
<proteinExistence type="predicted"/>